<name>A0ABD5ZAT2_9EURY</name>
<feature type="transmembrane region" description="Helical" evidence="6">
    <location>
        <begin position="298"/>
        <end position="319"/>
    </location>
</feature>
<keyword evidence="8" id="KW-1185">Reference proteome</keyword>
<feature type="transmembrane region" description="Helical" evidence="6">
    <location>
        <begin position="20"/>
        <end position="41"/>
    </location>
</feature>
<organism evidence="7 8">
    <name type="scientific">Haloferax namakaokahaiae</name>
    <dbReference type="NCBI Taxonomy" id="1748331"/>
    <lineage>
        <taxon>Archaea</taxon>
        <taxon>Methanobacteriati</taxon>
        <taxon>Methanobacteriota</taxon>
        <taxon>Stenosarchaea group</taxon>
        <taxon>Halobacteria</taxon>
        <taxon>Halobacteriales</taxon>
        <taxon>Haloferacaceae</taxon>
        <taxon>Haloferax</taxon>
    </lineage>
</organism>
<evidence type="ECO:0000256" key="4">
    <source>
        <dbReference type="ARBA" id="ARBA00022989"/>
    </source>
</evidence>
<dbReference type="PANTHER" id="PTHR10010">
    <property type="entry name" value="SOLUTE CARRIER FAMILY 34 SODIUM PHOSPHATE , MEMBER 2-RELATED"/>
    <property type="match status" value="1"/>
</dbReference>
<dbReference type="Proteomes" id="UP001596481">
    <property type="component" value="Unassembled WGS sequence"/>
</dbReference>
<gene>
    <name evidence="7" type="ORF">ACFQJC_02100</name>
</gene>
<evidence type="ECO:0000256" key="1">
    <source>
        <dbReference type="ARBA" id="ARBA00004651"/>
    </source>
</evidence>
<dbReference type="GO" id="GO:0005315">
    <property type="term" value="F:phosphate transmembrane transporter activity"/>
    <property type="evidence" value="ECO:0007669"/>
    <property type="project" value="UniProtKB-ARBA"/>
</dbReference>
<evidence type="ECO:0000256" key="5">
    <source>
        <dbReference type="ARBA" id="ARBA00023136"/>
    </source>
</evidence>
<feature type="transmembrane region" description="Helical" evidence="6">
    <location>
        <begin position="94"/>
        <end position="117"/>
    </location>
</feature>
<feature type="transmembrane region" description="Helical" evidence="6">
    <location>
        <begin position="129"/>
        <end position="154"/>
    </location>
</feature>
<accession>A0ABD5ZAT2</accession>
<evidence type="ECO:0000256" key="2">
    <source>
        <dbReference type="ARBA" id="ARBA00022475"/>
    </source>
</evidence>
<evidence type="ECO:0000313" key="8">
    <source>
        <dbReference type="Proteomes" id="UP001596481"/>
    </source>
</evidence>
<comment type="subcellular location">
    <subcellularLocation>
        <location evidence="1">Cell membrane</location>
        <topology evidence="1">Multi-pass membrane protein</topology>
    </subcellularLocation>
</comment>
<dbReference type="RefSeq" id="WP_390221592.1">
    <property type="nucleotide sequence ID" value="NZ_JBHTAA010000001.1"/>
</dbReference>
<dbReference type="Pfam" id="PF02690">
    <property type="entry name" value="Na_Pi_cotrans"/>
    <property type="match status" value="1"/>
</dbReference>
<protein>
    <submittedName>
        <fullName evidence="7">Sodium:phosphate symporter</fullName>
    </submittedName>
</protein>
<dbReference type="AlphaFoldDB" id="A0ABD5ZAT2"/>
<keyword evidence="4 6" id="KW-1133">Transmembrane helix</keyword>
<proteinExistence type="predicted"/>
<sequence length="361" mass="38630">MQATSQLARLREVARPLGALVVGVAAFLLSIRLLSGASAALSPSLVPVLDRVVMGPLSALGASWLATYPVLNGTAIAALSMVLYTEALVTPLELFLMICGSRFGSVTIVLLVGSVEYVRQRDVSLRDAMWFGVLSFLVTWSVYLPVTALGYVTLAPLTPRLSAMASRFTLEFAALDSLEPFIERIVETLGPLGAGLVALGLLLGSLRLFDSAFDAVDVEQVRDSLARHGRNHWFLFAIGFVVTALSTSVAFSLGVVVPLSVRGYVERDELLPYILGANVGTLIDTVAIAIVLDEPVGLAVVLFTAALATLVATVFVVAYPWYEAAIETIFETAVETRRHFLAFLGLLVALPLVLLVVERLV</sequence>
<evidence type="ECO:0000313" key="7">
    <source>
        <dbReference type="EMBL" id="MFC7202292.1"/>
    </source>
</evidence>
<dbReference type="GO" id="GO:0005886">
    <property type="term" value="C:plasma membrane"/>
    <property type="evidence" value="ECO:0007669"/>
    <property type="project" value="UniProtKB-SubCell"/>
</dbReference>
<keyword evidence="3 6" id="KW-0812">Transmembrane</keyword>
<evidence type="ECO:0000256" key="3">
    <source>
        <dbReference type="ARBA" id="ARBA00022692"/>
    </source>
</evidence>
<feature type="transmembrane region" description="Helical" evidence="6">
    <location>
        <begin position="61"/>
        <end position="82"/>
    </location>
</feature>
<comment type="caution">
    <text evidence="7">The sequence shown here is derived from an EMBL/GenBank/DDBJ whole genome shotgun (WGS) entry which is preliminary data.</text>
</comment>
<keyword evidence="5 6" id="KW-0472">Membrane</keyword>
<feature type="transmembrane region" description="Helical" evidence="6">
    <location>
        <begin position="340"/>
        <end position="357"/>
    </location>
</feature>
<dbReference type="InterPro" id="IPR003841">
    <property type="entry name" value="Na/Pi_transpt"/>
</dbReference>
<keyword evidence="2" id="KW-1003">Cell membrane</keyword>
<evidence type="ECO:0000256" key="6">
    <source>
        <dbReference type="SAM" id="Phobius"/>
    </source>
</evidence>
<feature type="transmembrane region" description="Helical" evidence="6">
    <location>
        <begin position="233"/>
        <end position="258"/>
    </location>
</feature>
<feature type="transmembrane region" description="Helical" evidence="6">
    <location>
        <begin position="189"/>
        <end position="209"/>
    </location>
</feature>
<dbReference type="GO" id="GO:0098660">
    <property type="term" value="P:inorganic ion transmembrane transport"/>
    <property type="evidence" value="ECO:0007669"/>
    <property type="project" value="UniProtKB-ARBA"/>
</dbReference>
<dbReference type="EMBL" id="JBHTAA010000001">
    <property type="protein sequence ID" value="MFC7202292.1"/>
    <property type="molecule type" value="Genomic_DNA"/>
</dbReference>
<dbReference type="PANTHER" id="PTHR10010:SF46">
    <property type="entry name" value="SODIUM-DEPENDENT PHOSPHATE TRANSPORT PROTEIN 2B"/>
    <property type="match status" value="1"/>
</dbReference>
<reference evidence="7 8" key="1">
    <citation type="journal article" date="2019" name="Int. J. Syst. Evol. Microbiol.">
        <title>The Global Catalogue of Microorganisms (GCM) 10K type strain sequencing project: providing services to taxonomists for standard genome sequencing and annotation.</title>
        <authorList>
            <consortium name="The Broad Institute Genomics Platform"/>
            <consortium name="The Broad Institute Genome Sequencing Center for Infectious Disease"/>
            <person name="Wu L."/>
            <person name="Ma J."/>
        </authorList>
    </citation>
    <scope>NUCLEOTIDE SEQUENCE [LARGE SCALE GENOMIC DNA]</scope>
    <source>
        <strain evidence="7 8">DSM 29988</strain>
    </source>
</reference>
<feature type="transmembrane region" description="Helical" evidence="6">
    <location>
        <begin position="270"/>
        <end position="292"/>
    </location>
</feature>